<feature type="repeat" description="TPR" evidence="1">
    <location>
        <begin position="931"/>
        <end position="964"/>
    </location>
</feature>
<comment type="similarity">
    <text evidence="2">Belongs to the TonB-dependent receptor family.</text>
</comment>
<protein>
    <submittedName>
        <fullName evidence="5">TonB-dependent SusC/RagA subfamily outer membrane receptor</fullName>
    </submittedName>
</protein>
<dbReference type="InterPro" id="IPR013694">
    <property type="entry name" value="VIT"/>
</dbReference>
<keyword evidence="2" id="KW-0472">Membrane</keyword>
<evidence type="ECO:0000256" key="1">
    <source>
        <dbReference type="PROSITE-ProRule" id="PRU00339"/>
    </source>
</evidence>
<dbReference type="Gene3D" id="2.170.130.10">
    <property type="entry name" value="TonB-dependent receptor, plug domain"/>
    <property type="match status" value="1"/>
</dbReference>
<keyword evidence="1" id="KW-0802">TPR repeat</keyword>
<keyword evidence="6" id="KW-1185">Reference proteome</keyword>
<dbReference type="SUPFAM" id="SSF56935">
    <property type="entry name" value="Porins"/>
    <property type="match status" value="1"/>
</dbReference>
<feature type="chain" id="PRO_5019833990" evidence="3">
    <location>
        <begin position="25"/>
        <end position="1162"/>
    </location>
</feature>
<reference evidence="5 6" key="1">
    <citation type="submission" date="2018-10" db="EMBL/GenBank/DDBJ databases">
        <title>Genomic Encyclopedia of Archaeal and Bacterial Type Strains, Phase II (KMG-II): from individual species to whole genera.</title>
        <authorList>
            <person name="Goeker M."/>
        </authorList>
    </citation>
    <scope>NUCLEOTIDE SEQUENCE [LARGE SCALE GENOMIC DNA]</scope>
    <source>
        <strain evidence="5 6">DSM 18602</strain>
    </source>
</reference>
<feature type="domain" description="VIT" evidence="4">
    <location>
        <begin position="25"/>
        <end position="153"/>
    </location>
</feature>
<dbReference type="RefSeq" id="WP_121199199.1">
    <property type="nucleotide sequence ID" value="NZ_RBKU01000001.1"/>
</dbReference>
<dbReference type="InterPro" id="IPR037066">
    <property type="entry name" value="Plug_dom_sf"/>
</dbReference>
<dbReference type="PANTHER" id="PTHR45737">
    <property type="entry name" value="VON WILLEBRAND FACTOR A DOMAIN-CONTAINING PROTEIN 5A"/>
    <property type="match status" value="1"/>
</dbReference>
<feature type="signal peptide" evidence="3">
    <location>
        <begin position="1"/>
        <end position="24"/>
    </location>
</feature>
<proteinExistence type="inferred from homology"/>
<dbReference type="Pfam" id="PF09906">
    <property type="entry name" value="DUF2135"/>
    <property type="match status" value="1"/>
</dbReference>
<dbReference type="PANTHER" id="PTHR45737:SF6">
    <property type="entry name" value="VON WILLEBRAND FACTOR A DOMAIN-CONTAINING PROTEIN 5A"/>
    <property type="match status" value="1"/>
</dbReference>
<dbReference type="InterPro" id="IPR019220">
    <property type="entry name" value="DUF2135"/>
</dbReference>
<keyword evidence="2" id="KW-0812">Transmembrane</keyword>
<keyword evidence="3" id="KW-0732">Signal</keyword>
<dbReference type="InterPro" id="IPR039426">
    <property type="entry name" value="TonB-dep_rcpt-like"/>
</dbReference>
<dbReference type="AlphaFoldDB" id="A0A495J4I1"/>
<keyword evidence="5" id="KW-0675">Receptor</keyword>
<evidence type="ECO:0000256" key="2">
    <source>
        <dbReference type="PROSITE-ProRule" id="PRU01360"/>
    </source>
</evidence>
<dbReference type="Proteomes" id="UP000268007">
    <property type="component" value="Unassembled WGS sequence"/>
</dbReference>
<dbReference type="Pfam" id="PF13715">
    <property type="entry name" value="CarbopepD_reg_2"/>
    <property type="match status" value="1"/>
</dbReference>
<dbReference type="InterPro" id="IPR023997">
    <property type="entry name" value="TonB-dep_OMP_SusC/RagA_CS"/>
</dbReference>
<accession>A0A495J4I1</accession>
<dbReference type="PROSITE" id="PS50005">
    <property type="entry name" value="TPR"/>
    <property type="match status" value="1"/>
</dbReference>
<comment type="subcellular location">
    <subcellularLocation>
        <location evidence="2">Cell outer membrane</location>
        <topology evidence="2">Multi-pass membrane protein</topology>
    </subcellularLocation>
</comment>
<evidence type="ECO:0000313" key="6">
    <source>
        <dbReference type="Proteomes" id="UP000268007"/>
    </source>
</evidence>
<sequence length="1162" mass="127966">MRKLNIFVLQVFVLLLSQISIALAQSPQLTVDGKSNNGVTLQQLKIDVAVYGNISRTTWQMTFYNSTSRILEGTLSFPLKDGVSISRYALDINGKMREAVPVDRGKGAVVFESIERRRVDPGLLEKVEGNTFRTRIYPINPHSTRTVIIGYEEEIPLADNGSLKFTLPLNIKDTVSKFSLTASVIQSATAPVVDGANSDDLKFDNRQNTYSASINKTNYTPSHSLSFSIPKPLDASEVMIQAKGNKYYYFINTVLQPKTVSKVLPQRIGLLWDASLSGANRDSQKEFALLDAYLKKINNAQITLVTFSNTVLSNKTYTINSGNWAALKADLEHVTYDGATNLGNINLSQYAVDEFLLMSDGHQTFGEKTLKLINKPVYCINSSAVADYSNLKLIALKTHAELIDLTKDDTEKALTILTNQSLHFLGIKPGADVEENYPSLPVAVGRAFSVAGVTRNPNQKITLQYGYGDKVSYEKEVTLDLAENAVENVDVAKLWAQKKISELDINYDANRQDIEGLGKRFGIITRNTSLIVLETVNDYIQYGIEPPAELQAEYDNIMKQRGTSNVEVERENLSQSVNMQAELSRWWDKDLTPKEVVVASKPIEHNIAPGSRPTGRPIQISGTVLANDDKRPIIGATVRISGINTGVITNGSGQFSISGTQSCTLIVSALSYQAKQITVRHGAVSTILLNDARNTLNEVAVVGYSTVRKTSVTASVQAIQASPASQGYYKAEDVSSSVAGRVSGLSVSQGSQSAPIVTGAPGADNNNIRIRGTSTFAGNSDPIYIIDGVEVSGLPNINPNDIASIKVLKDVSETAMYGSRGANGVVIITSKKGKAAQARANTNGGNNTDSVRLAKTGDISIAYNPADADYLKIIQNEAKTGQYQKYLDLRETFSANPVYYFNVADYFLKTGNKEIGMRILSNLAEMDLGSYELYKMLGYKLKQIGDYEGEVFAFKKVTDLRPMDPQSYRDYGLALEDAGQHQQALNVLYNAMTKSYTADADRLYNGIQEIFLPEINRIIALNKGKLSTSTVQKNLIKPMPVDIRVVMDWNMNNTDIDLWVTDPNNEKCYYSHNRTEIGGRISHDMTQGFGPEQFLLKKAIKGTYKIEINYYGDRRATIAGPTTIMAELFTHYGTPQEKKELIVLQMKKEANGTVYIGDLDFK</sequence>
<dbReference type="InterPro" id="IPR008969">
    <property type="entry name" value="CarboxyPept-like_regulatory"/>
</dbReference>
<dbReference type="Gene3D" id="1.25.40.10">
    <property type="entry name" value="Tetratricopeptide repeat domain"/>
    <property type="match status" value="1"/>
</dbReference>
<dbReference type="PROSITE" id="PS51468">
    <property type="entry name" value="VIT"/>
    <property type="match status" value="1"/>
</dbReference>
<evidence type="ECO:0000313" key="5">
    <source>
        <dbReference type="EMBL" id="RKR83733.1"/>
    </source>
</evidence>
<dbReference type="Gene3D" id="2.60.40.1120">
    <property type="entry name" value="Carboxypeptidase-like, regulatory domain"/>
    <property type="match status" value="1"/>
</dbReference>
<dbReference type="EMBL" id="RBKU01000001">
    <property type="protein sequence ID" value="RKR83733.1"/>
    <property type="molecule type" value="Genomic_DNA"/>
</dbReference>
<dbReference type="NCBIfam" id="TIGR04057">
    <property type="entry name" value="SusC_RagA_signa"/>
    <property type="match status" value="1"/>
</dbReference>
<dbReference type="Pfam" id="PF08487">
    <property type="entry name" value="VIT"/>
    <property type="match status" value="1"/>
</dbReference>
<dbReference type="InterPro" id="IPR019734">
    <property type="entry name" value="TPR_rpt"/>
</dbReference>
<evidence type="ECO:0000259" key="4">
    <source>
        <dbReference type="PROSITE" id="PS51468"/>
    </source>
</evidence>
<evidence type="ECO:0000256" key="3">
    <source>
        <dbReference type="SAM" id="SignalP"/>
    </source>
</evidence>
<dbReference type="OrthoDB" id="266279at2"/>
<name>A0A495J4I1_9SPHI</name>
<dbReference type="InterPro" id="IPR011990">
    <property type="entry name" value="TPR-like_helical_dom_sf"/>
</dbReference>
<dbReference type="PROSITE" id="PS52016">
    <property type="entry name" value="TONB_DEPENDENT_REC_3"/>
    <property type="match status" value="1"/>
</dbReference>
<gene>
    <name evidence="5" type="ORF">BDD43_3947</name>
</gene>
<keyword evidence="2" id="KW-1134">Transmembrane beta strand</keyword>
<keyword evidence="2" id="KW-0998">Cell outer membrane</keyword>
<dbReference type="SUPFAM" id="SSF48452">
    <property type="entry name" value="TPR-like"/>
    <property type="match status" value="1"/>
</dbReference>
<dbReference type="GO" id="GO:0009279">
    <property type="term" value="C:cell outer membrane"/>
    <property type="evidence" value="ECO:0007669"/>
    <property type="project" value="UniProtKB-SubCell"/>
</dbReference>
<dbReference type="SUPFAM" id="SSF49464">
    <property type="entry name" value="Carboxypeptidase regulatory domain-like"/>
    <property type="match status" value="1"/>
</dbReference>
<organism evidence="5 6">
    <name type="scientific">Mucilaginibacter gracilis</name>
    <dbReference type="NCBI Taxonomy" id="423350"/>
    <lineage>
        <taxon>Bacteria</taxon>
        <taxon>Pseudomonadati</taxon>
        <taxon>Bacteroidota</taxon>
        <taxon>Sphingobacteriia</taxon>
        <taxon>Sphingobacteriales</taxon>
        <taxon>Sphingobacteriaceae</taxon>
        <taxon>Mucilaginibacter</taxon>
    </lineage>
</organism>
<comment type="caution">
    <text evidence="5">The sequence shown here is derived from an EMBL/GenBank/DDBJ whole genome shotgun (WGS) entry which is preliminary data.</text>
</comment>
<keyword evidence="2" id="KW-0813">Transport</keyword>